<dbReference type="AlphaFoldDB" id="A0A382XK27"/>
<dbReference type="EMBL" id="UINC01168450">
    <property type="protein sequence ID" value="SVD71486.1"/>
    <property type="molecule type" value="Genomic_DNA"/>
</dbReference>
<reference evidence="1" key="1">
    <citation type="submission" date="2018-05" db="EMBL/GenBank/DDBJ databases">
        <authorList>
            <person name="Lanie J.A."/>
            <person name="Ng W.-L."/>
            <person name="Kazmierczak K.M."/>
            <person name="Andrzejewski T.M."/>
            <person name="Davidsen T.M."/>
            <person name="Wayne K.J."/>
            <person name="Tettelin H."/>
            <person name="Glass J.I."/>
            <person name="Rusch D."/>
            <person name="Podicherti R."/>
            <person name="Tsui H.-C.T."/>
            <person name="Winkler M.E."/>
        </authorList>
    </citation>
    <scope>NUCLEOTIDE SEQUENCE</scope>
</reference>
<name>A0A382XK27_9ZZZZ</name>
<evidence type="ECO:0000313" key="1">
    <source>
        <dbReference type="EMBL" id="SVD71486.1"/>
    </source>
</evidence>
<sequence length="22" mass="2474">MPLVFLPTKLRVGKVLFRMNGG</sequence>
<proteinExistence type="predicted"/>
<accession>A0A382XK27</accession>
<gene>
    <name evidence="1" type="ORF">METZ01_LOCUS424340</name>
</gene>
<organism evidence="1">
    <name type="scientific">marine metagenome</name>
    <dbReference type="NCBI Taxonomy" id="408172"/>
    <lineage>
        <taxon>unclassified sequences</taxon>
        <taxon>metagenomes</taxon>
        <taxon>ecological metagenomes</taxon>
    </lineage>
</organism>
<protein>
    <submittedName>
        <fullName evidence="1">Uncharacterized protein</fullName>
    </submittedName>
</protein>